<reference evidence="3" key="1">
    <citation type="submission" date="2022-07" db="EMBL/GenBank/DDBJ databases">
        <title>Alkalimarinus sp. nov., isolated from gut of a Alitta virens.</title>
        <authorList>
            <person name="Yang A.I."/>
            <person name="Shin N.-R."/>
        </authorList>
    </citation>
    <scope>NUCLEOTIDE SEQUENCE</scope>
    <source>
        <strain evidence="3">FA028</strain>
    </source>
</reference>
<dbReference type="InterPro" id="IPR052534">
    <property type="entry name" value="Extracell_DNA_Util/SecSys_Comp"/>
</dbReference>
<dbReference type="EMBL" id="CP101527">
    <property type="protein sequence ID" value="UZW73933.1"/>
    <property type="molecule type" value="Genomic_DNA"/>
</dbReference>
<name>A0A9E8HFZ2_9ALTE</name>
<dbReference type="GO" id="GO:0043683">
    <property type="term" value="P:type IV pilus assembly"/>
    <property type="evidence" value="ECO:0007669"/>
    <property type="project" value="TreeGrafter"/>
</dbReference>
<sequence>MAKINLRPWREELRAERQKQFVAMLVGVLIIAVGVVFLWQGHMTSEIEYQQSRNNYLQSSMVVLDKKIKEIEGLKKKKKELLARMKVIQDLQGTRPVIVRVFDELVRTLPDGLYYSKIAKKSDQLSIVGLAESNNRIAGLMRNFEASDWFGDPNLTAVKAVEKGEPASQFNMTVVQKTPEEKKENKK</sequence>
<dbReference type="KEGG" id="asem:NNL22_12955"/>
<dbReference type="Proteomes" id="UP001164472">
    <property type="component" value="Chromosome"/>
</dbReference>
<keyword evidence="2" id="KW-1133">Transmembrane helix</keyword>
<feature type="transmembrane region" description="Helical" evidence="2">
    <location>
        <begin position="21"/>
        <end position="39"/>
    </location>
</feature>
<dbReference type="Pfam" id="PF05137">
    <property type="entry name" value="PilN"/>
    <property type="match status" value="1"/>
</dbReference>
<accession>A0A9E8HFZ2</accession>
<keyword evidence="2" id="KW-0812">Transmembrane</keyword>
<keyword evidence="1" id="KW-0175">Coiled coil</keyword>
<keyword evidence="4" id="KW-1185">Reference proteome</keyword>
<evidence type="ECO:0000313" key="4">
    <source>
        <dbReference type="Proteomes" id="UP001164472"/>
    </source>
</evidence>
<evidence type="ECO:0000313" key="3">
    <source>
        <dbReference type="EMBL" id="UZW73933.1"/>
    </source>
</evidence>
<feature type="coiled-coil region" evidence="1">
    <location>
        <begin position="64"/>
        <end position="91"/>
    </location>
</feature>
<organism evidence="3 4">
    <name type="scientific">Alkalimarinus sediminis</name>
    <dbReference type="NCBI Taxonomy" id="1632866"/>
    <lineage>
        <taxon>Bacteria</taxon>
        <taxon>Pseudomonadati</taxon>
        <taxon>Pseudomonadota</taxon>
        <taxon>Gammaproteobacteria</taxon>
        <taxon>Alteromonadales</taxon>
        <taxon>Alteromonadaceae</taxon>
        <taxon>Alkalimarinus</taxon>
    </lineage>
</organism>
<dbReference type="InterPro" id="IPR007813">
    <property type="entry name" value="PilN"/>
</dbReference>
<evidence type="ECO:0000256" key="2">
    <source>
        <dbReference type="SAM" id="Phobius"/>
    </source>
</evidence>
<keyword evidence="2" id="KW-0472">Membrane</keyword>
<dbReference type="RefSeq" id="WP_251811394.1">
    <property type="nucleotide sequence ID" value="NZ_CP101527.1"/>
</dbReference>
<evidence type="ECO:0000256" key="1">
    <source>
        <dbReference type="SAM" id="Coils"/>
    </source>
</evidence>
<proteinExistence type="predicted"/>
<dbReference type="AlphaFoldDB" id="A0A9E8HFZ2"/>
<gene>
    <name evidence="3" type="ORF">NNL22_12955</name>
</gene>
<dbReference type="PANTHER" id="PTHR40278">
    <property type="entry name" value="DNA UTILIZATION PROTEIN HOFN"/>
    <property type="match status" value="1"/>
</dbReference>
<protein>
    <submittedName>
        <fullName evidence="3">PilN domain-containing protein</fullName>
    </submittedName>
</protein>
<dbReference type="PANTHER" id="PTHR40278:SF2">
    <property type="entry name" value="TYPE IV PILUS INNER MEMBRANE COMPONENT PILN"/>
    <property type="match status" value="1"/>
</dbReference>
<dbReference type="GO" id="GO:0043107">
    <property type="term" value="P:type IV pilus-dependent motility"/>
    <property type="evidence" value="ECO:0007669"/>
    <property type="project" value="TreeGrafter"/>
</dbReference>